<dbReference type="OrthoDB" id="4035012at2759"/>
<dbReference type="GO" id="GO:0006368">
    <property type="term" value="P:transcription elongation by RNA polymerase II"/>
    <property type="evidence" value="ECO:0007669"/>
    <property type="project" value="InterPro"/>
</dbReference>
<dbReference type="InterPro" id="IPR018557">
    <property type="entry name" value="THO_cplx_su_Thp2"/>
</dbReference>
<dbReference type="RefSeq" id="XP_017988183.1">
    <property type="nucleotide sequence ID" value="XM_018132536.1"/>
</dbReference>
<dbReference type="GO" id="GO:0006406">
    <property type="term" value="P:mRNA export from nucleus"/>
    <property type="evidence" value="ECO:0007669"/>
    <property type="project" value="InterPro"/>
</dbReference>
<dbReference type="Proteomes" id="UP000243052">
    <property type="component" value="Chromosome v"/>
</dbReference>
<dbReference type="EMBL" id="CP014245">
    <property type="protein sequence ID" value="AMD21187.1"/>
    <property type="molecule type" value="Genomic_DNA"/>
</dbReference>
<name>A0A0X8HTE9_9SACH</name>
<organism evidence="1 2">
    <name type="scientific">Eremothecium sinecaudum</name>
    <dbReference type="NCBI Taxonomy" id="45286"/>
    <lineage>
        <taxon>Eukaryota</taxon>
        <taxon>Fungi</taxon>
        <taxon>Dikarya</taxon>
        <taxon>Ascomycota</taxon>
        <taxon>Saccharomycotina</taxon>
        <taxon>Saccharomycetes</taxon>
        <taxon>Saccharomycetales</taxon>
        <taxon>Saccharomycetaceae</taxon>
        <taxon>Eremothecium</taxon>
    </lineage>
</organism>
<accession>A0A0X8HTE9</accession>
<keyword evidence="2" id="KW-1185">Reference proteome</keyword>
<dbReference type="Pfam" id="PF09432">
    <property type="entry name" value="THP2"/>
    <property type="match status" value="1"/>
</dbReference>
<proteinExistence type="predicted"/>
<sequence length="261" mass="30091">MSTRYMDLLNEQQGYLDENYNLAQEVLDILDGLANEEKSDEDKIALLKSLKKGSDELFSSLINLRINNINSIESYNTKMKIGPSSDVAKSKLKVSPTDLGNPDNLYNYLKELRLLNFEWMKHLKLLNDFSTDMSFPIANQEGTDHIVVNREHFPAELLPVLERYDQHGEAVDDTMKLRSEMMQYFENIRSTRAKYHLENKYLIATSLKELTKSVAAWSSKWENLESLLFGDNPNSIRKLLQSVQSIKASIPQESKMDVEME</sequence>
<dbReference type="AlphaFoldDB" id="A0A0X8HTE9"/>
<dbReference type="GO" id="GO:0000446">
    <property type="term" value="C:nucleoplasmic THO complex"/>
    <property type="evidence" value="ECO:0007669"/>
    <property type="project" value="InterPro"/>
</dbReference>
<evidence type="ECO:0000313" key="1">
    <source>
        <dbReference type="EMBL" id="AMD21187.1"/>
    </source>
</evidence>
<evidence type="ECO:0000313" key="2">
    <source>
        <dbReference type="Proteomes" id="UP000243052"/>
    </source>
</evidence>
<dbReference type="STRING" id="45286.A0A0X8HTE9"/>
<protein>
    <submittedName>
        <fullName evidence="1">HEL093Cp</fullName>
    </submittedName>
</protein>
<reference evidence="1 2" key="1">
    <citation type="submission" date="2016-01" db="EMBL/GenBank/DDBJ databases">
        <title>Genome sequence of the yeast Holleya sinecauda.</title>
        <authorList>
            <person name="Dietrich F.S."/>
        </authorList>
    </citation>
    <scope>NUCLEOTIDE SEQUENCE [LARGE SCALE GENOMIC DNA]</scope>
    <source>
        <strain evidence="1 2">ATCC 58844</strain>
    </source>
</reference>
<dbReference type="GeneID" id="28724464"/>
<gene>
    <name evidence="1" type="ORF">AW171_hschr53121</name>
</gene>